<evidence type="ECO:0000313" key="2">
    <source>
        <dbReference type="Proteomes" id="UP001201163"/>
    </source>
</evidence>
<proteinExistence type="predicted"/>
<sequence>MANIGSVFLGDVQRVRLKSSGSTPDTPSSALPAEASISQEHYLGPTQSLELRVRWLEALIYGAKHDESLAGLHERKPELKRGETLLRAAEHAHRRMNDVASTHDALRKFLSQYEQHAQYLTPAFALSGTLPTIVPPDYADMSPAELAAVAAELEPDIRAADNDMREIEALQKRGVTGAGSLSDNEALRPRLEALLLRHAEDLERAAALEKRVAKIVREYALQVDGLSELFVMWDETLRRAEDRVTMLEKVQEERSRRGYD</sequence>
<evidence type="ECO:0000313" key="1">
    <source>
        <dbReference type="EMBL" id="KAH8978965.1"/>
    </source>
</evidence>
<dbReference type="GO" id="GO:0005869">
    <property type="term" value="C:dynactin complex"/>
    <property type="evidence" value="ECO:0007669"/>
    <property type="project" value="InterPro"/>
</dbReference>
<dbReference type="AlphaFoldDB" id="A0AAD4L826"/>
<organism evidence="1 2">
    <name type="scientific">Lactarius akahatsu</name>
    <dbReference type="NCBI Taxonomy" id="416441"/>
    <lineage>
        <taxon>Eukaryota</taxon>
        <taxon>Fungi</taxon>
        <taxon>Dikarya</taxon>
        <taxon>Basidiomycota</taxon>
        <taxon>Agaricomycotina</taxon>
        <taxon>Agaricomycetes</taxon>
        <taxon>Russulales</taxon>
        <taxon>Russulaceae</taxon>
        <taxon>Lactarius</taxon>
    </lineage>
</organism>
<dbReference type="EMBL" id="JAKELL010000193">
    <property type="protein sequence ID" value="KAH8978965.1"/>
    <property type="molecule type" value="Genomic_DNA"/>
</dbReference>
<dbReference type="Pfam" id="PF07426">
    <property type="entry name" value="Dynactin_p22"/>
    <property type="match status" value="1"/>
</dbReference>
<name>A0AAD4L826_9AGAM</name>
<dbReference type="PANTHER" id="PTHR28360">
    <property type="entry name" value="DYNACTIN SUBUNIT 3"/>
    <property type="match status" value="1"/>
</dbReference>
<dbReference type="InterPro" id="IPR009991">
    <property type="entry name" value="DCTN3"/>
</dbReference>
<keyword evidence="2" id="KW-1185">Reference proteome</keyword>
<protein>
    <submittedName>
        <fullName evidence="1">Uncharacterized protein</fullName>
    </submittedName>
</protein>
<gene>
    <name evidence="1" type="ORF">EDB92DRAFT_1937457</name>
</gene>
<dbReference type="GO" id="GO:0061640">
    <property type="term" value="P:cytoskeleton-dependent cytokinesis"/>
    <property type="evidence" value="ECO:0007669"/>
    <property type="project" value="InterPro"/>
</dbReference>
<reference evidence="1" key="1">
    <citation type="submission" date="2022-01" db="EMBL/GenBank/DDBJ databases">
        <title>Comparative genomics reveals a dynamic genome evolution in the ectomycorrhizal milk-cap (Lactarius) mushrooms.</title>
        <authorList>
            <consortium name="DOE Joint Genome Institute"/>
            <person name="Lebreton A."/>
            <person name="Tang N."/>
            <person name="Kuo A."/>
            <person name="LaButti K."/>
            <person name="Drula E."/>
            <person name="Barry K."/>
            <person name="Clum A."/>
            <person name="Lipzen A."/>
            <person name="Mousain D."/>
            <person name="Ng V."/>
            <person name="Wang R."/>
            <person name="Wang X."/>
            <person name="Dai Y."/>
            <person name="Henrissat B."/>
            <person name="Grigoriev I.V."/>
            <person name="Guerin-Laguette A."/>
            <person name="Yu F."/>
            <person name="Martin F.M."/>
        </authorList>
    </citation>
    <scope>NUCLEOTIDE SEQUENCE</scope>
    <source>
        <strain evidence="1">QP</strain>
    </source>
</reference>
<comment type="caution">
    <text evidence="1">The sequence shown here is derived from an EMBL/GenBank/DDBJ whole genome shotgun (WGS) entry which is preliminary data.</text>
</comment>
<accession>A0AAD4L826</accession>
<dbReference type="Proteomes" id="UP001201163">
    <property type="component" value="Unassembled WGS sequence"/>
</dbReference>
<dbReference type="PANTHER" id="PTHR28360:SF1">
    <property type="entry name" value="DYNACTIN SUBUNIT 3"/>
    <property type="match status" value="1"/>
</dbReference>